<feature type="non-terminal residue" evidence="1">
    <location>
        <position position="167"/>
    </location>
</feature>
<name>X1PHE3_9ZZZZ</name>
<dbReference type="EMBL" id="BARV01033917">
    <property type="protein sequence ID" value="GAI55278.1"/>
    <property type="molecule type" value="Genomic_DNA"/>
</dbReference>
<proteinExistence type="predicted"/>
<accession>X1PHE3</accession>
<organism evidence="1">
    <name type="scientific">marine sediment metagenome</name>
    <dbReference type="NCBI Taxonomy" id="412755"/>
    <lineage>
        <taxon>unclassified sequences</taxon>
        <taxon>metagenomes</taxon>
        <taxon>ecological metagenomes</taxon>
    </lineage>
</organism>
<reference evidence="1" key="1">
    <citation type="journal article" date="2014" name="Front. Microbiol.">
        <title>High frequency of phylogenetically diverse reductive dehalogenase-homologous genes in deep subseafloor sedimentary metagenomes.</title>
        <authorList>
            <person name="Kawai M."/>
            <person name="Futagami T."/>
            <person name="Toyoda A."/>
            <person name="Takaki Y."/>
            <person name="Nishi S."/>
            <person name="Hori S."/>
            <person name="Arai W."/>
            <person name="Tsubouchi T."/>
            <person name="Morono Y."/>
            <person name="Uchiyama I."/>
            <person name="Ito T."/>
            <person name="Fujiyama A."/>
            <person name="Inagaki F."/>
            <person name="Takami H."/>
        </authorList>
    </citation>
    <scope>NUCLEOTIDE SEQUENCE</scope>
    <source>
        <strain evidence="1">Expedition CK06-06</strain>
    </source>
</reference>
<protein>
    <submittedName>
        <fullName evidence="1">Uncharacterized protein</fullName>
    </submittedName>
</protein>
<gene>
    <name evidence="1" type="ORF">S06H3_53224</name>
</gene>
<comment type="caution">
    <text evidence="1">The sequence shown here is derived from an EMBL/GenBank/DDBJ whole genome shotgun (WGS) entry which is preliminary data.</text>
</comment>
<evidence type="ECO:0000313" key="1">
    <source>
        <dbReference type="EMBL" id="GAI55278.1"/>
    </source>
</evidence>
<dbReference type="AlphaFoldDB" id="X1PHE3"/>
<sequence>MVSGGAYGVRDVCVKVDDAFYLVYDPGWATRTVGGVTVTVNYRSVSIEPFSGVVPDIVTIGLPPEAVTIDAFEIQLDYARNRVNTRLTITNNTGKTLISRPSDWIYTKLSVRGYSTELVPLYGTAELVNKVLLILFSTTAAGAGSSIGDIPPGTTVKEFSYKPSFSV</sequence>